<organism evidence="1 2">
    <name type="scientific">Paenibacillus larvae subsp. larvae</name>
    <dbReference type="NCBI Taxonomy" id="147375"/>
    <lineage>
        <taxon>Bacteria</taxon>
        <taxon>Bacillati</taxon>
        <taxon>Bacillota</taxon>
        <taxon>Bacilli</taxon>
        <taxon>Bacillales</taxon>
        <taxon>Paenibacillaceae</taxon>
        <taxon>Paenibacillus</taxon>
    </lineage>
</organism>
<name>A0A2L1TIN1_9BACL</name>
<evidence type="ECO:0000313" key="2">
    <source>
        <dbReference type="Proteomes" id="UP000239833"/>
    </source>
</evidence>
<dbReference type="GO" id="GO:0016853">
    <property type="term" value="F:isomerase activity"/>
    <property type="evidence" value="ECO:0007669"/>
    <property type="project" value="UniProtKB-KW"/>
</dbReference>
<proteinExistence type="predicted"/>
<evidence type="ECO:0000313" key="1">
    <source>
        <dbReference type="EMBL" id="AVF28222.1"/>
    </source>
</evidence>
<dbReference type="AlphaFoldDB" id="A0A2L1TIN1"/>
<keyword evidence="1" id="KW-0413">Isomerase</keyword>
<dbReference type="SUPFAM" id="SSF51658">
    <property type="entry name" value="Xylose isomerase-like"/>
    <property type="match status" value="1"/>
</dbReference>
<dbReference type="Proteomes" id="UP000239833">
    <property type="component" value="Chromosome"/>
</dbReference>
<protein>
    <submittedName>
        <fullName evidence="1">Sugar phosphate isomerase/epimerase</fullName>
    </submittedName>
</protein>
<dbReference type="STRING" id="147375.BXP28_14035"/>
<dbReference type="EMBL" id="CP019655">
    <property type="protein sequence ID" value="AVF28222.1"/>
    <property type="molecule type" value="Genomic_DNA"/>
</dbReference>
<dbReference type="Gene3D" id="3.20.20.150">
    <property type="entry name" value="Divalent-metal-dependent TIM barrel enzymes"/>
    <property type="match status" value="1"/>
</dbReference>
<sequence length="145" mass="16183">MYTLRDVMEEDFVGTLKKVAEIGYEGVEFAGYGGLSQGLREVLEDTGLKSVGSHVSLEMLRDSLDEVIEMNKTIGTRYVVCPYLGDDCRNTGQMDKVAGILTRSGEELAKHGIGFGYHNHSFEFEIKVGDESVAISYKWLQDNYL</sequence>
<reference evidence="2" key="1">
    <citation type="submission" date="2017-02" db="EMBL/GenBank/DDBJ databases">
        <title>Delineation of Paenibacillus larvae strains originating from foulbrood outbreaks.</title>
        <authorList>
            <person name="Beims H."/>
            <person name="Bunk B."/>
            <person name="Sproeer C."/>
            <person name="Mohr K.I."/>
            <person name="Pradella S."/>
            <person name="Guenther G."/>
            <person name="Rohde M."/>
            <person name="von der Ohe W."/>
            <person name="Steinert M."/>
        </authorList>
    </citation>
    <scope>NUCLEOTIDE SEQUENCE [LARGE SCALE GENOMIC DNA]</scope>
    <source>
        <strain evidence="2">Eric_III</strain>
    </source>
</reference>
<gene>
    <name evidence="1" type="ORF">ERICIII_04156</name>
</gene>
<accession>A0A2L1TIN1</accession>
<dbReference type="InterPro" id="IPR036237">
    <property type="entry name" value="Xyl_isomerase-like_sf"/>
</dbReference>